<dbReference type="InterPro" id="IPR038765">
    <property type="entry name" value="Papain-like_cys_pep_sf"/>
</dbReference>
<evidence type="ECO:0000313" key="3">
    <source>
        <dbReference type="Proteomes" id="UP001152795"/>
    </source>
</evidence>
<feature type="non-terminal residue" evidence="2">
    <location>
        <position position="66"/>
    </location>
</feature>
<dbReference type="SUPFAM" id="SSF54001">
    <property type="entry name" value="Cysteine proteinases"/>
    <property type="match status" value="1"/>
</dbReference>
<reference evidence="2" key="1">
    <citation type="submission" date="2020-04" db="EMBL/GenBank/DDBJ databases">
        <authorList>
            <person name="Alioto T."/>
            <person name="Alioto T."/>
            <person name="Gomez Garrido J."/>
        </authorList>
    </citation>
    <scope>NUCLEOTIDE SEQUENCE</scope>
    <source>
        <strain evidence="2">A484AB</strain>
    </source>
</reference>
<dbReference type="InterPro" id="IPR013128">
    <property type="entry name" value="Peptidase_C1A"/>
</dbReference>
<dbReference type="Pfam" id="PF00112">
    <property type="entry name" value="Peptidase_C1"/>
    <property type="match status" value="1"/>
</dbReference>
<dbReference type="Proteomes" id="UP001152795">
    <property type="component" value="Unassembled WGS sequence"/>
</dbReference>
<dbReference type="GO" id="GO:0008234">
    <property type="term" value="F:cysteine-type peptidase activity"/>
    <property type="evidence" value="ECO:0007669"/>
    <property type="project" value="InterPro"/>
</dbReference>
<proteinExistence type="inferred from homology"/>
<name>A0A7D9LIN9_PARCT</name>
<dbReference type="InterPro" id="IPR000668">
    <property type="entry name" value="Peptidase_C1A_C"/>
</dbReference>
<comment type="similarity">
    <text evidence="1">Belongs to the peptidase C1 family.</text>
</comment>
<dbReference type="GO" id="GO:0006508">
    <property type="term" value="P:proteolysis"/>
    <property type="evidence" value="ECO:0007669"/>
    <property type="project" value="InterPro"/>
</dbReference>
<dbReference type="PANTHER" id="PTHR12411">
    <property type="entry name" value="CYSTEINE PROTEASE FAMILY C1-RELATED"/>
    <property type="match status" value="1"/>
</dbReference>
<dbReference type="OrthoDB" id="5961498at2759"/>
<dbReference type="PROSITE" id="PS00640">
    <property type="entry name" value="THIOL_PROTEASE_ASN"/>
    <property type="match status" value="1"/>
</dbReference>
<accession>A0A7D9LIN9</accession>
<sequence length="66" mass="7533">GIIQHHCTDSVIDHAVIIEGFDMSGEIPYWIVRNSWGTDFGLDGYLYIKMNENICGIAERVSYVRI</sequence>
<dbReference type="EMBL" id="CACRXK020019419">
    <property type="protein sequence ID" value="CAB4033640.1"/>
    <property type="molecule type" value="Genomic_DNA"/>
</dbReference>
<dbReference type="InterPro" id="IPR025661">
    <property type="entry name" value="Pept_asp_AS"/>
</dbReference>
<organism evidence="2 3">
    <name type="scientific">Paramuricea clavata</name>
    <name type="common">Red gorgonian</name>
    <name type="synonym">Violescent sea-whip</name>
    <dbReference type="NCBI Taxonomy" id="317549"/>
    <lineage>
        <taxon>Eukaryota</taxon>
        <taxon>Metazoa</taxon>
        <taxon>Cnidaria</taxon>
        <taxon>Anthozoa</taxon>
        <taxon>Octocorallia</taxon>
        <taxon>Malacalcyonacea</taxon>
        <taxon>Plexauridae</taxon>
        <taxon>Paramuricea</taxon>
    </lineage>
</organism>
<gene>
    <name evidence="2" type="ORF">PACLA_8A089203</name>
</gene>
<dbReference type="AlphaFoldDB" id="A0A7D9LIN9"/>
<keyword evidence="3" id="KW-1185">Reference proteome</keyword>
<evidence type="ECO:0000256" key="1">
    <source>
        <dbReference type="ARBA" id="ARBA00008455"/>
    </source>
</evidence>
<protein>
    <submittedName>
        <fullName evidence="2">Cathepsin O</fullName>
    </submittedName>
</protein>
<evidence type="ECO:0000313" key="2">
    <source>
        <dbReference type="EMBL" id="CAB4033640.1"/>
    </source>
</evidence>
<comment type="caution">
    <text evidence="2">The sequence shown here is derived from an EMBL/GenBank/DDBJ whole genome shotgun (WGS) entry which is preliminary data.</text>
</comment>
<dbReference type="Gene3D" id="3.90.70.10">
    <property type="entry name" value="Cysteine proteinases"/>
    <property type="match status" value="1"/>
</dbReference>